<evidence type="ECO:0000313" key="2">
    <source>
        <dbReference type="Proteomes" id="UP001208017"/>
    </source>
</evidence>
<name>A0ABT3X1B6_9BACL</name>
<sequence>MNETLVQIKGTLLTAPTSYQSIEEADEIFLARFAPESAVLVGEQEAAELYLNFGGHLPELAVGDTITVAGTVEERQTVTRSGKMRRGGTFHLIVQDWKR</sequence>
<evidence type="ECO:0000313" key="1">
    <source>
        <dbReference type="EMBL" id="MCX7570714.1"/>
    </source>
</evidence>
<dbReference type="Proteomes" id="UP001208017">
    <property type="component" value="Unassembled WGS sequence"/>
</dbReference>
<organism evidence="1 2">
    <name type="scientific">Tumebacillus lacus</name>
    <dbReference type="NCBI Taxonomy" id="2995335"/>
    <lineage>
        <taxon>Bacteria</taxon>
        <taxon>Bacillati</taxon>
        <taxon>Bacillota</taxon>
        <taxon>Bacilli</taxon>
        <taxon>Bacillales</taxon>
        <taxon>Alicyclobacillaceae</taxon>
        <taxon>Tumebacillus</taxon>
    </lineage>
</organism>
<proteinExistence type="predicted"/>
<reference evidence="1 2" key="1">
    <citation type="submission" date="2022-11" db="EMBL/GenBank/DDBJ databases">
        <title>Study of microbial diversity in lake waters.</title>
        <authorList>
            <person name="Zhang J."/>
        </authorList>
    </citation>
    <scope>NUCLEOTIDE SEQUENCE [LARGE SCALE GENOMIC DNA]</scope>
    <source>
        <strain evidence="1 2">DT12</strain>
    </source>
</reference>
<accession>A0ABT3X1B6</accession>
<protein>
    <recommendedName>
        <fullName evidence="3">DNA-binding protein</fullName>
    </recommendedName>
</protein>
<keyword evidence="2" id="KW-1185">Reference proteome</keyword>
<comment type="caution">
    <text evidence="1">The sequence shown here is derived from an EMBL/GenBank/DDBJ whole genome shotgun (WGS) entry which is preliminary data.</text>
</comment>
<evidence type="ECO:0008006" key="3">
    <source>
        <dbReference type="Google" id="ProtNLM"/>
    </source>
</evidence>
<gene>
    <name evidence="1" type="ORF">OS242_12130</name>
</gene>
<dbReference type="RefSeq" id="WP_267151961.1">
    <property type="nucleotide sequence ID" value="NZ_JAPMLT010000005.1"/>
</dbReference>
<dbReference type="EMBL" id="JAPMLT010000005">
    <property type="protein sequence ID" value="MCX7570714.1"/>
    <property type="molecule type" value="Genomic_DNA"/>
</dbReference>